<evidence type="ECO:0000313" key="3">
    <source>
        <dbReference type="Proteomes" id="UP000315636"/>
    </source>
</evidence>
<name>A0A521F3F9_9BACL</name>
<dbReference type="SUPFAM" id="SSF52540">
    <property type="entry name" value="P-loop containing nucleoside triphosphate hydrolases"/>
    <property type="match status" value="1"/>
</dbReference>
<feature type="domain" description="Rad50/SbcC-type AAA" evidence="1">
    <location>
        <begin position="35"/>
        <end position="74"/>
    </location>
</feature>
<dbReference type="EMBL" id="FXTI01000012">
    <property type="protein sequence ID" value="SMO90748.1"/>
    <property type="molecule type" value="Genomic_DNA"/>
</dbReference>
<dbReference type="Gene3D" id="3.40.50.300">
    <property type="entry name" value="P-loop containing nucleotide triphosphate hydrolases"/>
    <property type="match status" value="1"/>
</dbReference>
<reference evidence="2 3" key="1">
    <citation type="submission" date="2017-05" db="EMBL/GenBank/DDBJ databases">
        <authorList>
            <person name="Varghese N."/>
            <person name="Submissions S."/>
        </authorList>
    </citation>
    <scope>NUCLEOTIDE SEQUENCE [LARGE SCALE GENOMIC DNA]</scope>
    <source>
        <strain evidence="2 3">DSM 45474</strain>
    </source>
</reference>
<dbReference type="InterPro" id="IPR027417">
    <property type="entry name" value="P-loop_NTPase"/>
</dbReference>
<dbReference type="InterPro" id="IPR038729">
    <property type="entry name" value="Rad50/SbcC_AAA"/>
</dbReference>
<dbReference type="GO" id="GO:0006302">
    <property type="term" value="P:double-strand break repair"/>
    <property type="evidence" value="ECO:0007669"/>
    <property type="project" value="InterPro"/>
</dbReference>
<sequence length="108" mass="12084">MGVFLREIKFVESRLKKTQRTEYPFCIPAIQTLNQLTFETPVTFFVGENGSGKSTILEAIADQCGFNTASGSRDHLYIFASEKTPSFSYGDESERQAREGCFLPLSQA</sequence>
<keyword evidence="3" id="KW-1185">Reference proteome</keyword>
<dbReference type="OrthoDB" id="9784297at2"/>
<dbReference type="Pfam" id="PF13476">
    <property type="entry name" value="AAA_23"/>
    <property type="match status" value="1"/>
</dbReference>
<gene>
    <name evidence="2" type="ORF">SAMN06264849_11285</name>
</gene>
<dbReference type="AlphaFoldDB" id="A0A521F3F9"/>
<organism evidence="2 3">
    <name type="scientific">Melghirimyces algeriensis</name>
    <dbReference type="NCBI Taxonomy" id="910412"/>
    <lineage>
        <taxon>Bacteria</taxon>
        <taxon>Bacillati</taxon>
        <taxon>Bacillota</taxon>
        <taxon>Bacilli</taxon>
        <taxon>Bacillales</taxon>
        <taxon>Thermoactinomycetaceae</taxon>
        <taxon>Melghirimyces</taxon>
    </lineage>
</organism>
<dbReference type="GO" id="GO:0016887">
    <property type="term" value="F:ATP hydrolysis activity"/>
    <property type="evidence" value="ECO:0007669"/>
    <property type="project" value="InterPro"/>
</dbReference>
<dbReference type="Proteomes" id="UP000315636">
    <property type="component" value="Unassembled WGS sequence"/>
</dbReference>
<accession>A0A521F3F9</accession>
<evidence type="ECO:0000313" key="2">
    <source>
        <dbReference type="EMBL" id="SMO90748.1"/>
    </source>
</evidence>
<protein>
    <submittedName>
        <fullName evidence="2">AAA domain-containing protein</fullName>
    </submittedName>
</protein>
<evidence type="ECO:0000259" key="1">
    <source>
        <dbReference type="Pfam" id="PF13476"/>
    </source>
</evidence>
<proteinExistence type="predicted"/>
<dbReference type="RefSeq" id="WP_142506568.1">
    <property type="nucleotide sequence ID" value="NZ_FXTI01000012.1"/>
</dbReference>